<dbReference type="EMBL" id="JACIDT010000009">
    <property type="protein sequence ID" value="MBB3927050.1"/>
    <property type="molecule type" value="Genomic_DNA"/>
</dbReference>
<comment type="caution">
    <text evidence="2">The sequence shown here is derived from an EMBL/GenBank/DDBJ whole genome shotgun (WGS) entry which is preliminary data.</text>
</comment>
<accession>A0A7W6BHE5</accession>
<proteinExistence type="predicted"/>
<dbReference type="AlphaFoldDB" id="A0A7W6BHE5"/>
<feature type="region of interest" description="Disordered" evidence="1">
    <location>
        <begin position="51"/>
        <end position="84"/>
    </location>
</feature>
<evidence type="ECO:0000313" key="2">
    <source>
        <dbReference type="EMBL" id="MBB3927050.1"/>
    </source>
</evidence>
<reference evidence="2 3" key="1">
    <citation type="submission" date="2020-08" db="EMBL/GenBank/DDBJ databases">
        <title>Genomic Encyclopedia of Type Strains, Phase IV (KMG-IV): sequencing the most valuable type-strain genomes for metagenomic binning, comparative biology and taxonomic classification.</title>
        <authorList>
            <person name="Goeker M."/>
        </authorList>
    </citation>
    <scope>NUCLEOTIDE SEQUENCE [LARGE SCALE GENOMIC DNA]</scope>
    <source>
        <strain evidence="2 3">DSM 26189</strain>
    </source>
</reference>
<evidence type="ECO:0000256" key="1">
    <source>
        <dbReference type="SAM" id="MobiDB-lite"/>
    </source>
</evidence>
<evidence type="ECO:0000313" key="3">
    <source>
        <dbReference type="Proteomes" id="UP000571950"/>
    </source>
</evidence>
<keyword evidence="3" id="KW-1185">Reference proteome</keyword>
<sequence>MLIYNDFIGVVFGIFRHFEIRASDRALRNGAKIVGQNTQHQRFQKDEEFFMSSHQAHPSPPAAAPTRAFHPDRAARAARPVFKH</sequence>
<name>A0A7W6BHE5_9SPHN</name>
<gene>
    <name evidence="2" type="ORF">GGR43_002773</name>
</gene>
<protein>
    <submittedName>
        <fullName evidence="2">Uncharacterized protein</fullName>
    </submittedName>
</protein>
<dbReference type="Proteomes" id="UP000571950">
    <property type="component" value="Unassembled WGS sequence"/>
</dbReference>
<organism evidence="2 3">
    <name type="scientific">Sphingobium jiangsuense</name>
    <dbReference type="NCBI Taxonomy" id="870476"/>
    <lineage>
        <taxon>Bacteria</taxon>
        <taxon>Pseudomonadati</taxon>
        <taxon>Pseudomonadota</taxon>
        <taxon>Alphaproteobacteria</taxon>
        <taxon>Sphingomonadales</taxon>
        <taxon>Sphingomonadaceae</taxon>
        <taxon>Sphingobium</taxon>
    </lineage>
</organism>